<dbReference type="Proteomes" id="UP000275267">
    <property type="component" value="Unassembled WGS sequence"/>
</dbReference>
<feature type="compositionally biased region" description="Polar residues" evidence="1">
    <location>
        <begin position="57"/>
        <end position="66"/>
    </location>
</feature>
<protein>
    <submittedName>
        <fullName evidence="2">ASC1-like protein 1</fullName>
    </submittedName>
</protein>
<comment type="caution">
    <text evidence="2">The sequence shown here is derived from an EMBL/GenBank/DDBJ whole genome shotgun (WGS) entry which is preliminary data.</text>
</comment>
<sequence length="66" mass="7496">MAALVELFLGSTSAPVDWEAEAYPTYGGLRRAPLARRLLPRRPVPPRPTRLRGFDMQQPSYQILDE</sequence>
<evidence type="ECO:0000256" key="1">
    <source>
        <dbReference type="SAM" id="MobiDB-lite"/>
    </source>
</evidence>
<name>A0A3L6QVK9_PANMI</name>
<organism evidence="2 3">
    <name type="scientific">Panicum miliaceum</name>
    <name type="common">Proso millet</name>
    <name type="synonym">Broomcorn millet</name>
    <dbReference type="NCBI Taxonomy" id="4540"/>
    <lineage>
        <taxon>Eukaryota</taxon>
        <taxon>Viridiplantae</taxon>
        <taxon>Streptophyta</taxon>
        <taxon>Embryophyta</taxon>
        <taxon>Tracheophyta</taxon>
        <taxon>Spermatophyta</taxon>
        <taxon>Magnoliopsida</taxon>
        <taxon>Liliopsida</taxon>
        <taxon>Poales</taxon>
        <taxon>Poaceae</taxon>
        <taxon>PACMAD clade</taxon>
        <taxon>Panicoideae</taxon>
        <taxon>Panicodae</taxon>
        <taxon>Paniceae</taxon>
        <taxon>Panicinae</taxon>
        <taxon>Panicum</taxon>
        <taxon>Panicum sect. Panicum</taxon>
    </lineage>
</organism>
<proteinExistence type="predicted"/>
<feature type="region of interest" description="Disordered" evidence="1">
    <location>
        <begin position="40"/>
        <end position="66"/>
    </location>
</feature>
<dbReference type="AlphaFoldDB" id="A0A3L6QVK9"/>
<dbReference type="EMBL" id="PQIB02000011">
    <property type="protein sequence ID" value="RLM87396.1"/>
    <property type="molecule type" value="Genomic_DNA"/>
</dbReference>
<evidence type="ECO:0000313" key="2">
    <source>
        <dbReference type="EMBL" id="RLM87396.1"/>
    </source>
</evidence>
<evidence type="ECO:0000313" key="3">
    <source>
        <dbReference type="Proteomes" id="UP000275267"/>
    </source>
</evidence>
<keyword evidence="3" id="KW-1185">Reference proteome</keyword>
<reference evidence="3" key="1">
    <citation type="journal article" date="2019" name="Nat. Commun.">
        <title>The genome of broomcorn millet.</title>
        <authorList>
            <person name="Zou C."/>
            <person name="Miki D."/>
            <person name="Li D."/>
            <person name="Tang Q."/>
            <person name="Xiao L."/>
            <person name="Rajput S."/>
            <person name="Deng P."/>
            <person name="Jia W."/>
            <person name="Huang R."/>
            <person name="Zhang M."/>
            <person name="Sun Y."/>
            <person name="Hu J."/>
            <person name="Fu X."/>
            <person name="Schnable P.S."/>
            <person name="Li F."/>
            <person name="Zhang H."/>
            <person name="Feng B."/>
            <person name="Zhu X."/>
            <person name="Liu R."/>
            <person name="Schnable J.C."/>
            <person name="Zhu J.-K."/>
            <person name="Zhang H."/>
        </authorList>
    </citation>
    <scope>NUCLEOTIDE SEQUENCE [LARGE SCALE GENOMIC DNA]</scope>
</reference>
<gene>
    <name evidence="2" type="ORF">C2845_PM04G14290</name>
</gene>
<accession>A0A3L6QVK9</accession>